<evidence type="ECO:0000256" key="4">
    <source>
        <dbReference type="PROSITE-ProRule" id="PRU00708"/>
    </source>
</evidence>
<proteinExistence type="inferred from homology"/>
<evidence type="ECO:0000313" key="7">
    <source>
        <dbReference type="EMBL" id="RCV46229.1"/>
    </source>
</evidence>
<protein>
    <recommendedName>
        <fullName evidence="8">Pentatricopeptide repeat-containing protein</fullName>
    </recommendedName>
</protein>
<dbReference type="Gene3D" id="1.25.40.10">
    <property type="entry name" value="Tetratricopeptide repeat domain"/>
    <property type="match status" value="6"/>
</dbReference>
<dbReference type="STRING" id="4555.A0A368SV02"/>
<organism evidence="7">
    <name type="scientific">Setaria italica</name>
    <name type="common">Foxtail millet</name>
    <name type="synonym">Panicum italicum</name>
    <dbReference type="NCBI Taxonomy" id="4555"/>
    <lineage>
        <taxon>Eukaryota</taxon>
        <taxon>Viridiplantae</taxon>
        <taxon>Streptophyta</taxon>
        <taxon>Embryophyta</taxon>
        <taxon>Tracheophyta</taxon>
        <taxon>Spermatophyta</taxon>
        <taxon>Magnoliopsida</taxon>
        <taxon>Liliopsida</taxon>
        <taxon>Poales</taxon>
        <taxon>Poaceae</taxon>
        <taxon>PACMAD clade</taxon>
        <taxon>Panicoideae</taxon>
        <taxon>Panicodae</taxon>
        <taxon>Paniceae</taxon>
        <taxon>Cenchrinae</taxon>
        <taxon>Setaria</taxon>
    </lineage>
</organism>
<accession>A0A368SV02</accession>
<dbReference type="GO" id="GO:0003723">
    <property type="term" value="F:RNA binding"/>
    <property type="evidence" value="ECO:0007669"/>
    <property type="project" value="InterPro"/>
</dbReference>
<dbReference type="OrthoDB" id="1902039at2759"/>
<dbReference type="Pfam" id="PF01535">
    <property type="entry name" value="PPR"/>
    <property type="match status" value="7"/>
</dbReference>
<evidence type="ECO:0000256" key="6">
    <source>
        <dbReference type="SAM" id="MobiDB-lite"/>
    </source>
</evidence>
<evidence type="ECO:0000256" key="1">
    <source>
        <dbReference type="ARBA" id="ARBA00005485"/>
    </source>
</evidence>
<feature type="repeat" description="PPR" evidence="4">
    <location>
        <begin position="608"/>
        <end position="642"/>
    </location>
</feature>
<dbReference type="PANTHER" id="PTHR47926:SF544">
    <property type="entry name" value="PENTACOTRIPEPTIDE-REPEAT REGION OF PRORP DOMAIN-CONTAINING PROTEIN"/>
    <property type="match status" value="1"/>
</dbReference>
<feature type="repeat" description="PPR" evidence="4">
    <location>
        <begin position="204"/>
        <end position="238"/>
    </location>
</feature>
<feature type="coiled-coil region" evidence="5">
    <location>
        <begin position="1497"/>
        <end position="1524"/>
    </location>
</feature>
<evidence type="ECO:0000256" key="2">
    <source>
        <dbReference type="ARBA" id="ARBA00022737"/>
    </source>
</evidence>
<feature type="region of interest" description="Disordered" evidence="6">
    <location>
        <begin position="1872"/>
        <end position="1931"/>
    </location>
</feature>
<dbReference type="EMBL" id="CM003536">
    <property type="protein sequence ID" value="RCV46229.1"/>
    <property type="molecule type" value="Genomic_DNA"/>
</dbReference>
<dbReference type="InterPro" id="IPR002885">
    <property type="entry name" value="PPR_rpt"/>
</dbReference>
<dbReference type="FunFam" id="1.25.40.10:FF:000975">
    <property type="entry name" value="Pentatricopeptide repeat-containing protein"/>
    <property type="match status" value="1"/>
</dbReference>
<reference evidence="7" key="1">
    <citation type="journal article" date="2012" name="Nat. Biotechnol.">
        <title>Reference genome sequence of the model plant Setaria.</title>
        <authorList>
            <person name="Bennetzen J.L."/>
            <person name="Schmutz J."/>
            <person name="Wang H."/>
            <person name="Percifield R."/>
            <person name="Hawkins J."/>
            <person name="Pontaroli A.C."/>
            <person name="Estep M."/>
            <person name="Feng L."/>
            <person name="Vaughn J.N."/>
            <person name="Grimwood J."/>
            <person name="Jenkins J."/>
            <person name="Barry K."/>
            <person name="Lindquist E."/>
            <person name="Hellsten U."/>
            <person name="Deshpande S."/>
            <person name="Wang X."/>
            <person name="Wu X."/>
            <person name="Mitros T."/>
            <person name="Triplett J."/>
            <person name="Yang X."/>
            <person name="Ye C.Y."/>
            <person name="Mauro-Herrera M."/>
            <person name="Wang L."/>
            <person name="Li P."/>
            <person name="Sharma M."/>
            <person name="Sharma R."/>
            <person name="Ronald P.C."/>
            <person name="Panaud O."/>
            <person name="Kellogg E.A."/>
            <person name="Brutnell T.P."/>
            <person name="Doust A.N."/>
            <person name="Tuskan G.A."/>
            <person name="Rokhsar D."/>
            <person name="Devos K.M."/>
        </authorList>
    </citation>
    <scope>NUCLEOTIDE SEQUENCE [LARGE SCALE GENOMIC DNA]</scope>
    <source>
        <strain evidence="7">Yugu1</strain>
    </source>
</reference>
<dbReference type="InterPro" id="IPR046960">
    <property type="entry name" value="PPR_At4g14850-like_plant"/>
</dbReference>
<feature type="repeat" description="PPR" evidence="4">
    <location>
        <begin position="305"/>
        <end position="339"/>
    </location>
</feature>
<evidence type="ECO:0000256" key="5">
    <source>
        <dbReference type="SAM" id="Coils"/>
    </source>
</evidence>
<feature type="repeat" description="PPR" evidence="4">
    <location>
        <begin position="706"/>
        <end position="740"/>
    </location>
</feature>
<keyword evidence="2" id="KW-0677">Repeat</keyword>
<dbReference type="NCBIfam" id="TIGR00756">
    <property type="entry name" value="PPR"/>
    <property type="match status" value="6"/>
</dbReference>
<dbReference type="PANTHER" id="PTHR47926">
    <property type="entry name" value="PENTATRICOPEPTIDE REPEAT-CONTAINING PROTEIN"/>
    <property type="match status" value="1"/>
</dbReference>
<dbReference type="GO" id="GO:0009451">
    <property type="term" value="P:RNA modification"/>
    <property type="evidence" value="ECO:0007669"/>
    <property type="project" value="InterPro"/>
</dbReference>
<feature type="region of interest" description="Disordered" evidence="6">
    <location>
        <begin position="1122"/>
        <end position="1152"/>
    </location>
</feature>
<reference evidence="7" key="2">
    <citation type="submission" date="2015-07" db="EMBL/GenBank/DDBJ databases">
        <authorList>
            <person name="Noorani M."/>
        </authorList>
    </citation>
    <scope>NUCLEOTIDE SEQUENCE</scope>
    <source>
        <strain evidence="7">Yugu1</strain>
    </source>
</reference>
<dbReference type="FunFam" id="1.25.40.10:FF:000682">
    <property type="entry name" value="Pentatricopeptide repeat-containing protein At3g16610"/>
    <property type="match status" value="1"/>
</dbReference>
<evidence type="ECO:0008006" key="8">
    <source>
        <dbReference type="Google" id="ProtNLM"/>
    </source>
</evidence>
<keyword evidence="3" id="KW-0809">Transit peptide</keyword>
<dbReference type="PROSITE" id="PS51375">
    <property type="entry name" value="PPR"/>
    <property type="match status" value="6"/>
</dbReference>
<dbReference type="InterPro" id="IPR046848">
    <property type="entry name" value="E_motif"/>
</dbReference>
<feature type="repeat" description="PPR" evidence="4">
    <location>
        <begin position="406"/>
        <end position="440"/>
    </location>
</feature>
<dbReference type="InterPro" id="IPR011990">
    <property type="entry name" value="TPR-like_helical_dom_sf"/>
</dbReference>
<feature type="compositionally biased region" description="Polar residues" evidence="6">
    <location>
        <begin position="1884"/>
        <end position="1897"/>
    </location>
</feature>
<comment type="similarity">
    <text evidence="1">Belongs to the WEB family.</text>
</comment>
<dbReference type="Pfam" id="PF20431">
    <property type="entry name" value="E_motif"/>
    <property type="match status" value="1"/>
</dbReference>
<evidence type="ECO:0000256" key="3">
    <source>
        <dbReference type="ARBA" id="ARBA00022946"/>
    </source>
</evidence>
<dbReference type="Pfam" id="PF05701">
    <property type="entry name" value="WEMBL"/>
    <property type="match status" value="1"/>
</dbReference>
<dbReference type="Pfam" id="PF13041">
    <property type="entry name" value="PPR_2"/>
    <property type="match status" value="4"/>
</dbReference>
<gene>
    <name evidence="7" type="ORF">SETIT_9G515700v2</name>
</gene>
<keyword evidence="5" id="KW-0175">Coiled coil</keyword>
<feature type="repeat" description="PPR" evidence="4">
    <location>
        <begin position="807"/>
        <end position="841"/>
    </location>
</feature>
<sequence>MATHCINLSKFFKITRFLHQSKQHRVKSFASSAPTSEARHLEALTVLLHRTCSLKCLRTLHARLAVAGAIRDTSVVMGLVERYLSLGKPAPAASFFAEAYHGRPTVYSLNLAVRCFSDHEFHRELLDLYRELCAFGSDNFTFPPVIKACTAVSCLRLGREVHCRVLRTGHGGNVGVQTALLDMYAKAGQIDVSRRVFDGMVQRDLISWNAMVSGYSLNGCFKEAVEALQEMQQGGMRLNASTLVGIIGMCGSVEAKDAGSSLHALAMKYGAIADESLTSAFISMYSAFDDLSSSRLVFDLQPVKDLVSFNSMISAYMQHSNWKEAFKVFRLMHCAGLGPNPVTVVSVLPSCNDFFGINQGKSVHGMIIKFGLAEQVSVASALVSMYSKLGKLDSAVLLFCCFTTKNNLMWNSMISGYLVNNDWDMALDSFCKMQIKGVAPDATAIINVISGCRHTKDLYMAKSIHAYAVRNRFESNQSVMNTLLATYAGCGNISTSYTLFQKMEVRMLISWNTMISGFAEVGDSEASLMLFCQMCHEEVQFDLVTLIGVISSLSASENATVGESVHSLAIKSGCNSDVSLTNALITMYTNCGIVGAGQQLFDSCCFANTITYNALMSGYRKNNVSEKILPLFYQMVKNDVKPNLVTLLNLLPVCRSQLQGKSIHSYAVRNFTRFETPLSTSAMGMYSRFDNVEYCSKIFSLVGERNIISWNAFLSACVQCKQADVVVDFFKHMLFINVKPDAVTILALISACSQLGDADFAACVTAVIFQRGFNAKVLVLNALIDMHSRCGSISFARELFDSSVEKDSVTWGAMINAYSMHGNGEAALDLFSTMIDSGVDPDDITFVSVLSACSHSGFVEQGRTLFKSLQADYGITPRMEHYACMVDLLGRTGHLDEAYDIVRSMPSRPSDNLLESLLGACRFHGNSKIGESVGKLLIESEHGKSRSYVMLSNIYASAGKWSDCEELRSDMEAKGLRKDVGSFMYFPFMCCFRLASLIDCSHYLFHKFLSSFVMFFWFLCLTWDLLTCHDKVYCEGSIHRMADNNIEEADASHVVSSPKSLQSSVEPKLIEGTDEDYDNNLQKTQEHPMSLVLAENKSNLQEISLEQKVPTGDSINLSPKVDNSELPSTNEVHDGIPSSSCETHDDSNTMKSNTASSMLEAPMQQECPMSLILTDEKGDLHEVSVEQKVPIGDYVALSPKADSCEFPSTNKVPDGFPTSSSDAYESKEVQDDSIKMEALEVNVCAASQSLLGLSEGIQDDSSCIDSGKVTCGTPPAILKKVKEDKPLIVNRSHKGQMSLGDTQQKVPAPVSRSSTSKYLRMDKTIVDTTTPIESVKVAASKFGGSINWKTRRSQTAQDTDHIILELDKLKNEISVCKHQAEAAEAAKLSVFNELERTKKIIGEMKRVLERQQAIEVDGKEDLELFQFILQEMEEGVASDDSITVEEKLNNTHERHKSLVAKVMLVKDDFRKVQVDYDSLLIETDISVRKAQAAFTASKDAEKQVEELTIEFQRLKEVFDLAQATCHDAEEHKKVMLIARDEDSLAWEKDLRQADKELNQISMYLSSVLELQSKLDTSSSLLLDLKNELATCLEAKLIEEAREQESGTHKSKQEEAIILSRNELEEHRKSISKVTDELCSLKATAASLKSELNKEKAALVAIQQREAMASITIQSLKVEIKLCQQELEAVHAKEKEHPDKTVKLPKVLQDAAKEAEDAKSVAAKAQEELRKAKEEVEEAKAALSTMEFRIEAVLREIEAAKESERLAVNALEGTKVAANIKQQGSSQIITLGLNEYASLIEKPHLAEELVHEKTAAAIAQVEAAKESESRTLSKLNETYKALEERKQALLAATEEADRATEGKLAMEQELRKWREENGRRRRAGDQTSKPEAKSSNTAEIIIGGETKCTSKEDTRAPSSVHPLSDASGRSSPNDLHLALQAKTKKAKKVSFFPRVIMFLGRRRLKAAK</sequence>
<feature type="coiled-coil region" evidence="5">
    <location>
        <begin position="1644"/>
        <end position="1755"/>
    </location>
</feature>
<name>A0A368SV02_SETIT</name>
<dbReference type="InterPro" id="IPR008545">
    <property type="entry name" value="Web"/>
</dbReference>